<reference evidence="1 2" key="1">
    <citation type="submission" date="2024-10" db="EMBL/GenBank/DDBJ databases">
        <title>The Natural Products Discovery Center: Release of the First 8490 Sequenced Strains for Exploring Actinobacteria Biosynthetic Diversity.</title>
        <authorList>
            <person name="Kalkreuter E."/>
            <person name="Kautsar S.A."/>
            <person name="Yang D."/>
            <person name="Bader C.D."/>
            <person name="Teijaro C.N."/>
            <person name="Fluegel L."/>
            <person name="Davis C.M."/>
            <person name="Simpson J.R."/>
            <person name="Lauterbach L."/>
            <person name="Steele A.D."/>
            <person name="Gui C."/>
            <person name="Meng S."/>
            <person name="Li G."/>
            <person name="Viehrig K."/>
            <person name="Ye F."/>
            <person name="Su P."/>
            <person name="Kiefer A.F."/>
            <person name="Nichols A."/>
            <person name="Cepeda A.J."/>
            <person name="Yan W."/>
            <person name="Fan B."/>
            <person name="Jiang Y."/>
            <person name="Adhikari A."/>
            <person name="Zheng C.-J."/>
            <person name="Schuster L."/>
            <person name="Cowan T.M."/>
            <person name="Smanski M.J."/>
            <person name="Chevrette M.G."/>
            <person name="De Carvalho L.P.S."/>
            <person name="Shen B."/>
        </authorList>
    </citation>
    <scope>NUCLEOTIDE SEQUENCE [LARGE SCALE GENOMIC DNA]</scope>
    <source>
        <strain evidence="1 2">NPDC020327</strain>
    </source>
</reference>
<sequence length="133" mass="14276">MTAASDISSLEWIPRTAGVRNAHCGSVIGWDAVGMPTIWGNRVLARLDQRTGAVIEDLLARRLTWLIPVGSATGRQVPAAHGIEILGDGCQLMVPGTLRDHMLRWLVPPRPHRLLTTPDLLFAATTAALGPTA</sequence>
<dbReference type="Proteomes" id="UP001611548">
    <property type="component" value="Unassembled WGS sequence"/>
</dbReference>
<evidence type="ECO:0000313" key="1">
    <source>
        <dbReference type="EMBL" id="MFI1965411.1"/>
    </source>
</evidence>
<comment type="caution">
    <text evidence="1">The sequence shown here is derived from an EMBL/GenBank/DDBJ whole genome shotgun (WGS) entry which is preliminary data.</text>
</comment>
<accession>A0ABW7US11</accession>
<organism evidence="1 2">
    <name type="scientific">Streptomyces pathocidini</name>
    <dbReference type="NCBI Taxonomy" id="1650571"/>
    <lineage>
        <taxon>Bacteria</taxon>
        <taxon>Bacillati</taxon>
        <taxon>Actinomycetota</taxon>
        <taxon>Actinomycetes</taxon>
        <taxon>Kitasatosporales</taxon>
        <taxon>Streptomycetaceae</taxon>
        <taxon>Streptomyces</taxon>
    </lineage>
</organism>
<evidence type="ECO:0000313" key="2">
    <source>
        <dbReference type="Proteomes" id="UP001611548"/>
    </source>
</evidence>
<dbReference type="RefSeq" id="WP_157859197.1">
    <property type="nucleotide sequence ID" value="NZ_JBIRWE010000005.1"/>
</dbReference>
<protein>
    <submittedName>
        <fullName evidence="1">Uncharacterized protein</fullName>
    </submittedName>
</protein>
<dbReference type="EMBL" id="JBIRWE010000005">
    <property type="protein sequence ID" value="MFI1965411.1"/>
    <property type="molecule type" value="Genomic_DNA"/>
</dbReference>
<keyword evidence="2" id="KW-1185">Reference proteome</keyword>
<proteinExistence type="predicted"/>
<name>A0ABW7US11_9ACTN</name>
<gene>
    <name evidence="1" type="ORF">ACH429_15080</name>
</gene>